<evidence type="ECO:0000313" key="4">
    <source>
        <dbReference type="Proteomes" id="UP001590950"/>
    </source>
</evidence>
<keyword evidence="1" id="KW-0175">Coiled coil</keyword>
<dbReference type="EMBL" id="JBEFKJ010000012">
    <property type="protein sequence ID" value="KAL2043014.1"/>
    <property type="molecule type" value="Genomic_DNA"/>
</dbReference>
<accession>A0ABR4AC13</accession>
<protein>
    <submittedName>
        <fullName evidence="3">Uncharacterized protein</fullName>
    </submittedName>
</protein>
<comment type="caution">
    <text evidence="3">The sequence shown here is derived from an EMBL/GenBank/DDBJ whole genome shotgun (WGS) entry which is preliminary data.</text>
</comment>
<reference evidence="3 4" key="1">
    <citation type="submission" date="2024-09" db="EMBL/GenBank/DDBJ databases">
        <title>Rethinking Asexuality: The Enigmatic Case of Functional Sexual Genes in Lepraria (Stereocaulaceae).</title>
        <authorList>
            <person name="Doellman M."/>
            <person name="Sun Y."/>
            <person name="Barcenas-Pena A."/>
            <person name="Lumbsch H.T."/>
            <person name="Grewe F."/>
        </authorList>
    </citation>
    <scope>NUCLEOTIDE SEQUENCE [LARGE SCALE GENOMIC DNA]</scope>
    <source>
        <strain evidence="3 4">Mercado 3170</strain>
    </source>
</reference>
<sequence length="138" mass="15838">MSLPQPPRLEQNSSAQCKGNIGITPFEKQLCEETAKATREQCMVEIKEQTRDLNQQKEQFWAKKATVAELERKYEVSEAERKGLKAENDALKEHNKELLALNKSLLEKLYGELDEFKLLEQGADYKEGGRIQSYAIHP</sequence>
<feature type="coiled-coil region" evidence="1">
    <location>
        <begin position="39"/>
        <end position="108"/>
    </location>
</feature>
<name>A0ABR4AC13_9LECA</name>
<evidence type="ECO:0000256" key="1">
    <source>
        <dbReference type="SAM" id="Coils"/>
    </source>
</evidence>
<dbReference type="Proteomes" id="UP001590950">
    <property type="component" value="Unassembled WGS sequence"/>
</dbReference>
<evidence type="ECO:0000313" key="3">
    <source>
        <dbReference type="EMBL" id="KAL2043014.1"/>
    </source>
</evidence>
<organism evidence="3 4">
    <name type="scientific">Stereocaulon virgatum</name>
    <dbReference type="NCBI Taxonomy" id="373712"/>
    <lineage>
        <taxon>Eukaryota</taxon>
        <taxon>Fungi</taxon>
        <taxon>Dikarya</taxon>
        <taxon>Ascomycota</taxon>
        <taxon>Pezizomycotina</taxon>
        <taxon>Lecanoromycetes</taxon>
        <taxon>OSLEUM clade</taxon>
        <taxon>Lecanoromycetidae</taxon>
        <taxon>Lecanorales</taxon>
        <taxon>Lecanorineae</taxon>
        <taxon>Stereocaulaceae</taxon>
        <taxon>Stereocaulon</taxon>
    </lineage>
</organism>
<proteinExistence type="predicted"/>
<gene>
    <name evidence="3" type="ORF">N7G274_004072</name>
</gene>
<keyword evidence="4" id="KW-1185">Reference proteome</keyword>
<evidence type="ECO:0000256" key="2">
    <source>
        <dbReference type="SAM" id="MobiDB-lite"/>
    </source>
</evidence>
<feature type="region of interest" description="Disordered" evidence="2">
    <location>
        <begin position="1"/>
        <end position="20"/>
    </location>
</feature>